<dbReference type="STRING" id="485916.Dtox_1316"/>
<accession>C8W6A9</accession>
<dbReference type="Proteomes" id="UP000002217">
    <property type="component" value="Chromosome"/>
</dbReference>
<reference evidence="2 3" key="1">
    <citation type="journal article" date="2009" name="Stand. Genomic Sci.">
        <title>Complete genome sequence of Desulfotomaculum acetoxidans type strain (5575).</title>
        <authorList>
            <person name="Spring S."/>
            <person name="Lapidus A."/>
            <person name="Schroder M."/>
            <person name="Gleim D."/>
            <person name="Sims D."/>
            <person name="Meincke L."/>
            <person name="Glavina Del Rio T."/>
            <person name="Tice H."/>
            <person name="Copeland A."/>
            <person name="Cheng J.F."/>
            <person name="Lucas S."/>
            <person name="Chen F."/>
            <person name="Nolan M."/>
            <person name="Bruce D."/>
            <person name="Goodwin L."/>
            <person name="Pitluck S."/>
            <person name="Ivanova N."/>
            <person name="Mavromatis K."/>
            <person name="Mikhailova N."/>
            <person name="Pati A."/>
            <person name="Chen A."/>
            <person name="Palaniappan K."/>
            <person name="Land M."/>
            <person name="Hauser L."/>
            <person name="Chang Y.J."/>
            <person name="Jeffries C.D."/>
            <person name="Chain P."/>
            <person name="Saunders E."/>
            <person name="Brettin T."/>
            <person name="Detter J.C."/>
            <person name="Goker M."/>
            <person name="Bristow J."/>
            <person name="Eisen J.A."/>
            <person name="Markowitz V."/>
            <person name="Hugenholtz P."/>
            <person name="Kyrpides N.C."/>
            <person name="Klenk H.P."/>
            <person name="Han C."/>
        </authorList>
    </citation>
    <scope>NUCLEOTIDE SEQUENCE [LARGE SCALE GENOMIC DNA]</scope>
    <source>
        <strain evidence="3">ATCC 49208 / DSM 771 / VKM B-1644</strain>
    </source>
</reference>
<dbReference type="InterPro" id="IPR000014">
    <property type="entry name" value="PAS"/>
</dbReference>
<dbReference type="InterPro" id="IPR013767">
    <property type="entry name" value="PAS_fold"/>
</dbReference>
<evidence type="ECO:0000313" key="3">
    <source>
        <dbReference type="Proteomes" id="UP000002217"/>
    </source>
</evidence>
<dbReference type="EMBL" id="CP001720">
    <property type="protein sequence ID" value="ACV62198.1"/>
    <property type="molecule type" value="Genomic_DNA"/>
</dbReference>
<dbReference type="Gene3D" id="3.30.450.20">
    <property type="entry name" value="PAS domain"/>
    <property type="match status" value="1"/>
</dbReference>
<dbReference type="CDD" id="cd00130">
    <property type="entry name" value="PAS"/>
    <property type="match status" value="1"/>
</dbReference>
<dbReference type="PROSITE" id="PS50112">
    <property type="entry name" value="PAS"/>
    <property type="match status" value="1"/>
</dbReference>
<dbReference type="eggNOG" id="COG3284">
    <property type="taxonomic scope" value="Bacteria"/>
</dbReference>
<dbReference type="SMR" id="C8W6A9"/>
<dbReference type="InterPro" id="IPR035965">
    <property type="entry name" value="PAS-like_dom_sf"/>
</dbReference>
<keyword evidence="3" id="KW-1185">Reference proteome</keyword>
<dbReference type="AlphaFoldDB" id="C8W6A9"/>
<dbReference type="GO" id="GO:0006355">
    <property type="term" value="P:regulation of DNA-templated transcription"/>
    <property type="evidence" value="ECO:0007669"/>
    <property type="project" value="InterPro"/>
</dbReference>
<sequence length="322" mass="36382">MTEDHSYKKSQKILPIREGISINQTIDTMKPFLNSPSTSFKLQKKKVTSCKELYSRKNNSRALVTVTSSFINLLEQTLINQSYAIFLIDKEGYILEFRGDPDTKRIYQNNELNISLSNQTDVSTPFNMSANNAQGPVFVDELEHYTINIDGGWVCCGVPIRDADQKLIGLLEVVVPNDAVPPHILAVLLGICRTVEYEFSKLKKSKNRVFKLKKPESLVLNNMQQAVLALDKDLTIIYINKFGLEMTGLAEEEVLENSLFRIFPFDSAAKSLLVSMLAGEQENIQHKASILLRQEITDVFLQLNQLLNEKGNFIGLVLTISY</sequence>
<protein>
    <submittedName>
        <fullName evidence="2">Putative PAS/PAC sensor protein</fullName>
    </submittedName>
</protein>
<evidence type="ECO:0000313" key="2">
    <source>
        <dbReference type="EMBL" id="ACV62198.1"/>
    </source>
</evidence>
<dbReference type="HOGENOM" id="CLU_862562_0_0_9"/>
<dbReference type="SUPFAM" id="SSF55785">
    <property type="entry name" value="PYP-like sensor domain (PAS domain)"/>
    <property type="match status" value="1"/>
</dbReference>
<feature type="domain" description="PAS" evidence="1">
    <location>
        <begin position="219"/>
        <end position="260"/>
    </location>
</feature>
<dbReference type="Gene3D" id="3.30.450.40">
    <property type="match status" value="1"/>
</dbReference>
<organism evidence="2 3">
    <name type="scientific">Desulfofarcimen acetoxidans (strain ATCC 49208 / DSM 771 / KCTC 5769 / VKM B-1644 / 5575)</name>
    <name type="common">Desulfotomaculum acetoxidans</name>
    <dbReference type="NCBI Taxonomy" id="485916"/>
    <lineage>
        <taxon>Bacteria</taxon>
        <taxon>Bacillati</taxon>
        <taxon>Bacillota</taxon>
        <taxon>Clostridia</taxon>
        <taxon>Eubacteriales</taxon>
        <taxon>Peptococcaceae</taxon>
        <taxon>Desulfofarcimen</taxon>
    </lineage>
</organism>
<gene>
    <name evidence="2" type="ordered locus">Dtox_1316</name>
</gene>
<dbReference type="OrthoDB" id="9771372at2"/>
<evidence type="ECO:0000259" key="1">
    <source>
        <dbReference type="PROSITE" id="PS50112"/>
    </source>
</evidence>
<proteinExistence type="predicted"/>
<name>C8W6A9_DESAS</name>
<dbReference type="Pfam" id="PF00989">
    <property type="entry name" value="PAS"/>
    <property type="match status" value="1"/>
</dbReference>
<dbReference type="SMART" id="SM00091">
    <property type="entry name" value="PAS"/>
    <property type="match status" value="1"/>
</dbReference>
<dbReference type="InterPro" id="IPR029016">
    <property type="entry name" value="GAF-like_dom_sf"/>
</dbReference>
<dbReference type="KEGG" id="dae:Dtox_1316"/>
<dbReference type="RefSeq" id="WP_015756913.1">
    <property type="nucleotide sequence ID" value="NC_013216.1"/>
</dbReference>